<keyword evidence="1" id="KW-1133">Transmembrane helix</keyword>
<dbReference type="EMBL" id="JACJIP010000002">
    <property type="protein sequence ID" value="MBA9084080.1"/>
    <property type="molecule type" value="Genomic_DNA"/>
</dbReference>
<dbReference type="AlphaFoldDB" id="A0A7W3XQ49"/>
<evidence type="ECO:0000256" key="1">
    <source>
        <dbReference type="SAM" id="Phobius"/>
    </source>
</evidence>
<organism evidence="2 3">
    <name type="scientific">Fontibacillus solani</name>
    <dbReference type="NCBI Taxonomy" id="1572857"/>
    <lineage>
        <taxon>Bacteria</taxon>
        <taxon>Bacillati</taxon>
        <taxon>Bacillota</taxon>
        <taxon>Bacilli</taxon>
        <taxon>Bacillales</taxon>
        <taxon>Paenibacillaceae</taxon>
        <taxon>Fontibacillus</taxon>
    </lineage>
</organism>
<sequence>MGSFDRKVERNQIKMNKKGKGPVINKGGGNPRTSLGAKGEGELFQGRKIILPVALVLLAGLYGGIGLIGNSSELNSSLYWITIGLYLLLALTIFLRKPYLRVNKNWLYTSRFNRDKLLEAGNIKSIKVSRSKVTIVPKSKDTNWVFYRTRNLFNTAAMGDALEQFAKAYQVSFERE</sequence>
<feature type="transmembrane region" description="Helical" evidence="1">
    <location>
        <begin position="49"/>
        <end position="71"/>
    </location>
</feature>
<proteinExistence type="predicted"/>
<accession>A0A7W3XQ49</accession>
<feature type="transmembrane region" description="Helical" evidence="1">
    <location>
        <begin position="77"/>
        <end position="95"/>
    </location>
</feature>
<protein>
    <recommendedName>
        <fullName evidence="4">Methyltransferase</fullName>
    </recommendedName>
</protein>
<evidence type="ECO:0000313" key="2">
    <source>
        <dbReference type="EMBL" id="MBA9084080.1"/>
    </source>
</evidence>
<comment type="caution">
    <text evidence="2">The sequence shown here is derived from an EMBL/GenBank/DDBJ whole genome shotgun (WGS) entry which is preliminary data.</text>
</comment>
<evidence type="ECO:0000313" key="3">
    <source>
        <dbReference type="Proteomes" id="UP000567067"/>
    </source>
</evidence>
<evidence type="ECO:0008006" key="4">
    <source>
        <dbReference type="Google" id="ProtNLM"/>
    </source>
</evidence>
<reference evidence="2 3" key="1">
    <citation type="submission" date="2020-08" db="EMBL/GenBank/DDBJ databases">
        <title>Genomic Encyclopedia of Type Strains, Phase III (KMG-III): the genomes of soil and plant-associated and newly described type strains.</title>
        <authorList>
            <person name="Whitman W."/>
        </authorList>
    </citation>
    <scope>NUCLEOTIDE SEQUENCE [LARGE SCALE GENOMIC DNA]</scope>
    <source>
        <strain evidence="2 3">CECT 8693</strain>
    </source>
</reference>
<keyword evidence="1" id="KW-0812">Transmembrane</keyword>
<dbReference type="RefSeq" id="WP_182534177.1">
    <property type="nucleotide sequence ID" value="NZ_JACJIP010000002.1"/>
</dbReference>
<gene>
    <name evidence="2" type="ORF">FHR92_000534</name>
</gene>
<keyword evidence="1" id="KW-0472">Membrane</keyword>
<keyword evidence="3" id="KW-1185">Reference proteome</keyword>
<name>A0A7W3XQ49_9BACL</name>
<dbReference type="Proteomes" id="UP000567067">
    <property type="component" value="Unassembled WGS sequence"/>
</dbReference>